<name>A0AAN5VNV9_CLODI</name>
<keyword evidence="1" id="KW-0472">Membrane</keyword>
<dbReference type="AlphaFoldDB" id="A0AAN5VNV9"/>
<dbReference type="Proteomes" id="UP000878956">
    <property type="component" value="Unassembled WGS sequence"/>
</dbReference>
<dbReference type="RefSeq" id="WP_009899037.1">
    <property type="nucleotide sequence ID" value="NZ_FUQT01000003.1"/>
</dbReference>
<comment type="caution">
    <text evidence="2">The sequence shown here is derived from an EMBL/GenBank/DDBJ whole genome shotgun (WGS) entry which is preliminary data.</text>
</comment>
<feature type="transmembrane region" description="Helical" evidence="1">
    <location>
        <begin position="20"/>
        <end position="38"/>
    </location>
</feature>
<reference evidence="2" key="2">
    <citation type="submission" date="2021-06" db="EMBL/GenBank/DDBJ databases">
        <authorList>
            <consortium name="NCBI Pathogen Detection Project"/>
        </authorList>
    </citation>
    <scope>NUCLEOTIDE SEQUENCE</scope>
    <source>
        <strain evidence="2">HN1000</strain>
    </source>
</reference>
<evidence type="ECO:0000313" key="3">
    <source>
        <dbReference type="Proteomes" id="UP000878956"/>
    </source>
</evidence>
<evidence type="ECO:0000313" key="2">
    <source>
        <dbReference type="EMBL" id="HBH1543790.1"/>
    </source>
</evidence>
<accession>A0AAN5VNV9</accession>
<keyword evidence="1" id="KW-1133">Transmembrane helix</keyword>
<gene>
    <name evidence="2" type="ORF">KRM00_003323</name>
</gene>
<reference evidence="2" key="1">
    <citation type="journal article" date="2018" name="Genome Biol.">
        <title>SKESA: strategic k-mer extension for scrupulous assemblies.</title>
        <authorList>
            <person name="Souvorov A."/>
            <person name="Agarwala R."/>
            <person name="Lipman D.J."/>
        </authorList>
    </citation>
    <scope>NUCLEOTIDE SEQUENCE</scope>
    <source>
        <strain evidence="2">HN1000</strain>
    </source>
</reference>
<proteinExistence type="predicted"/>
<protein>
    <submittedName>
        <fullName evidence="2">Uncharacterized protein</fullName>
    </submittedName>
</protein>
<keyword evidence="1" id="KW-0812">Transmembrane</keyword>
<evidence type="ECO:0000256" key="1">
    <source>
        <dbReference type="SAM" id="Phobius"/>
    </source>
</evidence>
<sequence>MLKVIKDKIKNKNGMVFIEFLVGFLVFIFIFSFFFDLFQIGSKKFVMTQQASQIVRQLAKQSGIQSQVPLNYPGGGGSYLTSSQLIKVTEDKFKKIGVKPEDWSIEIILRDKAQANGERVISLSDTSNIKADYRDSIGIRFTYSYNWGLWSQLVPGDFNKTTNVDKYAFCEYKHDYSNWKGEED</sequence>
<organism evidence="2 3">
    <name type="scientific">Clostridioides difficile</name>
    <name type="common">Peptoclostridium difficile</name>
    <dbReference type="NCBI Taxonomy" id="1496"/>
    <lineage>
        <taxon>Bacteria</taxon>
        <taxon>Bacillati</taxon>
        <taxon>Bacillota</taxon>
        <taxon>Clostridia</taxon>
        <taxon>Peptostreptococcales</taxon>
        <taxon>Peptostreptococcaceae</taxon>
        <taxon>Clostridioides</taxon>
    </lineage>
</organism>
<dbReference type="EMBL" id="DAEPXK010000048">
    <property type="protein sequence ID" value="HBH1543790.1"/>
    <property type="molecule type" value="Genomic_DNA"/>
</dbReference>